<evidence type="ECO:0000256" key="1">
    <source>
        <dbReference type="SAM" id="MobiDB-lite"/>
    </source>
</evidence>
<evidence type="ECO:0000313" key="2">
    <source>
        <dbReference type="EMBL" id="VDN11917.1"/>
    </source>
</evidence>
<feature type="compositionally biased region" description="Low complexity" evidence="1">
    <location>
        <begin position="23"/>
        <end position="57"/>
    </location>
</feature>
<dbReference type="AlphaFoldDB" id="A0A3P7LJB9"/>
<feature type="compositionally biased region" description="Basic and acidic residues" evidence="1">
    <location>
        <begin position="1"/>
        <end position="15"/>
    </location>
</feature>
<evidence type="ECO:0000313" key="3">
    <source>
        <dbReference type="Proteomes" id="UP000281553"/>
    </source>
</evidence>
<keyword evidence="3" id="KW-1185">Reference proteome</keyword>
<proteinExistence type="predicted"/>
<organism evidence="2 3">
    <name type="scientific">Dibothriocephalus latus</name>
    <name type="common">Fish tapeworm</name>
    <name type="synonym">Diphyllobothrium latum</name>
    <dbReference type="NCBI Taxonomy" id="60516"/>
    <lineage>
        <taxon>Eukaryota</taxon>
        <taxon>Metazoa</taxon>
        <taxon>Spiralia</taxon>
        <taxon>Lophotrochozoa</taxon>
        <taxon>Platyhelminthes</taxon>
        <taxon>Cestoda</taxon>
        <taxon>Eucestoda</taxon>
        <taxon>Diphyllobothriidea</taxon>
        <taxon>Diphyllobothriidae</taxon>
        <taxon>Dibothriocephalus</taxon>
    </lineage>
</organism>
<name>A0A3P7LJB9_DIBLA</name>
<feature type="region of interest" description="Disordered" evidence="1">
    <location>
        <begin position="1"/>
        <end position="65"/>
    </location>
</feature>
<gene>
    <name evidence="2" type="ORF">DILT_LOCUS7748</name>
</gene>
<sequence>MERRRAAAMENHTEAEDPVVPVTSSANSAPATIATTSTAAADTETSSPAEETSSETVETARSRPRPRELFILRLVALRANSPPVVEFEGHTTFFRRGSGRIE</sequence>
<protein>
    <submittedName>
        <fullName evidence="2">Uncharacterized protein</fullName>
    </submittedName>
</protein>
<accession>A0A3P7LJB9</accession>
<dbReference type="Proteomes" id="UP000281553">
    <property type="component" value="Unassembled WGS sequence"/>
</dbReference>
<reference evidence="2 3" key="1">
    <citation type="submission" date="2018-11" db="EMBL/GenBank/DDBJ databases">
        <authorList>
            <consortium name="Pathogen Informatics"/>
        </authorList>
    </citation>
    <scope>NUCLEOTIDE SEQUENCE [LARGE SCALE GENOMIC DNA]</scope>
</reference>
<dbReference type="EMBL" id="UYRU01052550">
    <property type="protein sequence ID" value="VDN11917.1"/>
    <property type="molecule type" value="Genomic_DNA"/>
</dbReference>